<dbReference type="EMBL" id="KN831793">
    <property type="protein sequence ID" value="KIM38043.1"/>
    <property type="molecule type" value="Genomic_DNA"/>
</dbReference>
<gene>
    <name evidence="1" type="ORF">M413DRAFT_250232</name>
</gene>
<evidence type="ECO:0000313" key="1">
    <source>
        <dbReference type="EMBL" id="KIM38043.1"/>
    </source>
</evidence>
<reference evidence="1 2" key="1">
    <citation type="submission" date="2014-04" db="EMBL/GenBank/DDBJ databases">
        <authorList>
            <consortium name="DOE Joint Genome Institute"/>
            <person name="Kuo A."/>
            <person name="Gay G."/>
            <person name="Dore J."/>
            <person name="Kohler A."/>
            <person name="Nagy L.G."/>
            <person name="Floudas D."/>
            <person name="Copeland A."/>
            <person name="Barry K.W."/>
            <person name="Cichocki N."/>
            <person name="Veneault-Fourrey C."/>
            <person name="LaButti K."/>
            <person name="Lindquist E.A."/>
            <person name="Lipzen A."/>
            <person name="Lundell T."/>
            <person name="Morin E."/>
            <person name="Murat C."/>
            <person name="Sun H."/>
            <person name="Tunlid A."/>
            <person name="Henrissat B."/>
            <person name="Grigoriev I.V."/>
            <person name="Hibbett D.S."/>
            <person name="Martin F."/>
            <person name="Nordberg H.P."/>
            <person name="Cantor M.N."/>
            <person name="Hua S.X."/>
        </authorList>
    </citation>
    <scope>NUCLEOTIDE SEQUENCE [LARGE SCALE GENOMIC DNA]</scope>
    <source>
        <strain evidence="2">h7</strain>
    </source>
</reference>
<accession>A0A0C2XJV2</accession>
<organism evidence="1 2">
    <name type="scientific">Hebeloma cylindrosporum</name>
    <dbReference type="NCBI Taxonomy" id="76867"/>
    <lineage>
        <taxon>Eukaryota</taxon>
        <taxon>Fungi</taxon>
        <taxon>Dikarya</taxon>
        <taxon>Basidiomycota</taxon>
        <taxon>Agaricomycotina</taxon>
        <taxon>Agaricomycetes</taxon>
        <taxon>Agaricomycetidae</taxon>
        <taxon>Agaricales</taxon>
        <taxon>Agaricineae</taxon>
        <taxon>Hymenogastraceae</taxon>
        <taxon>Hebeloma</taxon>
    </lineage>
</organism>
<proteinExistence type="predicted"/>
<protein>
    <submittedName>
        <fullName evidence="1">Uncharacterized protein</fullName>
    </submittedName>
</protein>
<name>A0A0C2XJV2_HEBCY</name>
<keyword evidence="2" id="KW-1185">Reference proteome</keyword>
<dbReference type="HOGENOM" id="CLU_2210377_0_0_1"/>
<dbReference type="AlphaFoldDB" id="A0A0C2XJV2"/>
<reference evidence="2" key="2">
    <citation type="submission" date="2015-01" db="EMBL/GenBank/DDBJ databases">
        <title>Evolutionary Origins and Diversification of the Mycorrhizal Mutualists.</title>
        <authorList>
            <consortium name="DOE Joint Genome Institute"/>
            <consortium name="Mycorrhizal Genomics Consortium"/>
            <person name="Kohler A."/>
            <person name="Kuo A."/>
            <person name="Nagy L.G."/>
            <person name="Floudas D."/>
            <person name="Copeland A."/>
            <person name="Barry K.W."/>
            <person name="Cichocki N."/>
            <person name="Veneault-Fourrey C."/>
            <person name="LaButti K."/>
            <person name="Lindquist E.A."/>
            <person name="Lipzen A."/>
            <person name="Lundell T."/>
            <person name="Morin E."/>
            <person name="Murat C."/>
            <person name="Riley R."/>
            <person name="Ohm R."/>
            <person name="Sun H."/>
            <person name="Tunlid A."/>
            <person name="Henrissat B."/>
            <person name="Grigoriev I.V."/>
            <person name="Hibbett D.S."/>
            <person name="Martin F."/>
        </authorList>
    </citation>
    <scope>NUCLEOTIDE SEQUENCE [LARGE SCALE GENOMIC DNA]</scope>
    <source>
        <strain evidence="2">h7</strain>
    </source>
</reference>
<dbReference type="Proteomes" id="UP000053424">
    <property type="component" value="Unassembled WGS sequence"/>
</dbReference>
<sequence>MKRKASSLGIARIFQDLEAFLGQWSWPHPMISLNSSAFERNDCRTPDSSLLPHGRNSTVLWSMLGVLSVIWNVVRVQSCNAIYRLLTLRTLAACRQAGECSAIDNRY</sequence>
<evidence type="ECO:0000313" key="2">
    <source>
        <dbReference type="Proteomes" id="UP000053424"/>
    </source>
</evidence>